<dbReference type="HOGENOM" id="CLU_2889160_0_0_1"/>
<keyword evidence="1" id="KW-0472">Membrane</keyword>
<evidence type="ECO:0000313" key="2">
    <source>
        <dbReference type="EMBL" id="AES92004.1"/>
    </source>
</evidence>
<keyword evidence="1 2" id="KW-0812">Transmembrane</keyword>
<keyword evidence="4" id="KW-1185">Reference proteome</keyword>
<dbReference type="Proteomes" id="UP000002051">
    <property type="component" value="Chromosome 4"/>
</dbReference>
<dbReference type="EMBL" id="CM001220">
    <property type="protein sequence ID" value="AES92004.1"/>
    <property type="molecule type" value="Genomic_DNA"/>
</dbReference>
<accession>G7JNZ7</accession>
<organism evidence="2 4">
    <name type="scientific">Medicago truncatula</name>
    <name type="common">Barrel medic</name>
    <name type="synonym">Medicago tribuloides</name>
    <dbReference type="NCBI Taxonomy" id="3880"/>
    <lineage>
        <taxon>Eukaryota</taxon>
        <taxon>Viridiplantae</taxon>
        <taxon>Streptophyta</taxon>
        <taxon>Embryophyta</taxon>
        <taxon>Tracheophyta</taxon>
        <taxon>Spermatophyta</taxon>
        <taxon>Magnoliopsida</taxon>
        <taxon>eudicotyledons</taxon>
        <taxon>Gunneridae</taxon>
        <taxon>Pentapetalae</taxon>
        <taxon>rosids</taxon>
        <taxon>fabids</taxon>
        <taxon>Fabales</taxon>
        <taxon>Fabaceae</taxon>
        <taxon>Papilionoideae</taxon>
        <taxon>50 kb inversion clade</taxon>
        <taxon>NPAAA clade</taxon>
        <taxon>Hologalegina</taxon>
        <taxon>IRL clade</taxon>
        <taxon>Trifolieae</taxon>
        <taxon>Medicago</taxon>
    </lineage>
</organism>
<evidence type="ECO:0000313" key="4">
    <source>
        <dbReference type="Proteomes" id="UP000002051"/>
    </source>
</evidence>
<keyword evidence="1" id="KW-1133">Transmembrane helix</keyword>
<name>G7JNZ7_MEDTR</name>
<gene>
    <name evidence="2" type="ordered locus">MTR_4g122690</name>
</gene>
<evidence type="ECO:0000256" key="1">
    <source>
        <dbReference type="SAM" id="Phobius"/>
    </source>
</evidence>
<dbReference type="AlphaFoldDB" id="G7JNZ7"/>
<proteinExistence type="predicted"/>
<reference evidence="2 4" key="2">
    <citation type="journal article" date="2014" name="BMC Genomics">
        <title>An improved genome release (version Mt4.0) for the model legume Medicago truncatula.</title>
        <authorList>
            <person name="Tang H."/>
            <person name="Krishnakumar V."/>
            <person name="Bidwell S."/>
            <person name="Rosen B."/>
            <person name="Chan A."/>
            <person name="Zhou S."/>
            <person name="Gentzbittel L."/>
            <person name="Childs K.L."/>
            <person name="Yandell M."/>
            <person name="Gundlach H."/>
            <person name="Mayer K.F."/>
            <person name="Schwartz D.C."/>
            <person name="Town C.D."/>
        </authorList>
    </citation>
    <scope>GENOME REANNOTATION</scope>
    <source>
        <strain evidence="3 4">cv. Jemalong A17</strain>
    </source>
</reference>
<sequence>MAPVAPPIATLSINHNVYSLPLIAPLSSVVSLAAAHYSIEIFIMMFRGAKLSWRRKHVIITEN</sequence>
<reference evidence="2 4" key="1">
    <citation type="journal article" date="2011" name="Nature">
        <title>The Medicago genome provides insight into the evolution of rhizobial symbioses.</title>
        <authorList>
            <person name="Young N.D."/>
            <person name="Debelle F."/>
            <person name="Oldroyd G.E."/>
            <person name="Geurts R."/>
            <person name="Cannon S.B."/>
            <person name="Udvardi M.K."/>
            <person name="Benedito V.A."/>
            <person name="Mayer K.F."/>
            <person name="Gouzy J."/>
            <person name="Schoof H."/>
            <person name="Van de Peer Y."/>
            <person name="Proost S."/>
            <person name="Cook D.R."/>
            <person name="Meyers B.C."/>
            <person name="Spannagl M."/>
            <person name="Cheung F."/>
            <person name="De Mita S."/>
            <person name="Krishnakumar V."/>
            <person name="Gundlach H."/>
            <person name="Zhou S."/>
            <person name="Mudge J."/>
            <person name="Bharti A.K."/>
            <person name="Murray J.D."/>
            <person name="Naoumkina M.A."/>
            <person name="Rosen B."/>
            <person name="Silverstein K.A."/>
            <person name="Tang H."/>
            <person name="Rombauts S."/>
            <person name="Zhao P.X."/>
            <person name="Zhou P."/>
            <person name="Barbe V."/>
            <person name="Bardou P."/>
            <person name="Bechner M."/>
            <person name="Bellec A."/>
            <person name="Berger A."/>
            <person name="Berges H."/>
            <person name="Bidwell S."/>
            <person name="Bisseling T."/>
            <person name="Choisne N."/>
            <person name="Couloux A."/>
            <person name="Denny R."/>
            <person name="Deshpande S."/>
            <person name="Dai X."/>
            <person name="Doyle J.J."/>
            <person name="Dudez A.M."/>
            <person name="Farmer A.D."/>
            <person name="Fouteau S."/>
            <person name="Franken C."/>
            <person name="Gibelin C."/>
            <person name="Gish J."/>
            <person name="Goldstein S."/>
            <person name="Gonzalez A.J."/>
            <person name="Green P.J."/>
            <person name="Hallab A."/>
            <person name="Hartog M."/>
            <person name="Hua A."/>
            <person name="Humphray S.J."/>
            <person name="Jeong D.H."/>
            <person name="Jing Y."/>
            <person name="Jocker A."/>
            <person name="Kenton S.M."/>
            <person name="Kim D.J."/>
            <person name="Klee K."/>
            <person name="Lai H."/>
            <person name="Lang C."/>
            <person name="Lin S."/>
            <person name="Macmil S.L."/>
            <person name="Magdelenat G."/>
            <person name="Matthews L."/>
            <person name="McCorrison J."/>
            <person name="Monaghan E.L."/>
            <person name="Mun J.H."/>
            <person name="Najar F.Z."/>
            <person name="Nicholson C."/>
            <person name="Noirot C."/>
            <person name="O'Bleness M."/>
            <person name="Paule C.R."/>
            <person name="Poulain J."/>
            <person name="Prion F."/>
            <person name="Qin B."/>
            <person name="Qu C."/>
            <person name="Retzel E.F."/>
            <person name="Riddle C."/>
            <person name="Sallet E."/>
            <person name="Samain S."/>
            <person name="Samson N."/>
            <person name="Sanders I."/>
            <person name="Saurat O."/>
            <person name="Scarpelli C."/>
            <person name="Schiex T."/>
            <person name="Segurens B."/>
            <person name="Severin A.J."/>
            <person name="Sherrier D.J."/>
            <person name="Shi R."/>
            <person name="Sims S."/>
            <person name="Singer S.R."/>
            <person name="Sinharoy S."/>
            <person name="Sterck L."/>
            <person name="Viollet A."/>
            <person name="Wang B.B."/>
            <person name="Wang K."/>
            <person name="Wang M."/>
            <person name="Wang X."/>
            <person name="Warfsmann J."/>
            <person name="Weissenbach J."/>
            <person name="White D.D."/>
            <person name="White J.D."/>
            <person name="Wiley G.B."/>
            <person name="Wincker P."/>
            <person name="Xing Y."/>
            <person name="Yang L."/>
            <person name="Yao Z."/>
            <person name="Ying F."/>
            <person name="Zhai J."/>
            <person name="Zhou L."/>
            <person name="Zuber A."/>
            <person name="Denarie J."/>
            <person name="Dixon R.A."/>
            <person name="May G.D."/>
            <person name="Schwartz D.C."/>
            <person name="Rogers J."/>
            <person name="Quetier F."/>
            <person name="Town C.D."/>
            <person name="Roe B.A."/>
        </authorList>
    </citation>
    <scope>NUCLEOTIDE SEQUENCE [LARGE SCALE GENOMIC DNA]</scope>
    <source>
        <strain evidence="2">A17</strain>
        <strain evidence="3 4">cv. Jemalong A17</strain>
    </source>
</reference>
<protein>
    <submittedName>
        <fullName evidence="2">Transmembrane protein, putative</fullName>
    </submittedName>
</protein>
<reference evidence="3" key="3">
    <citation type="submission" date="2015-04" db="UniProtKB">
        <authorList>
            <consortium name="EnsemblPlants"/>
        </authorList>
    </citation>
    <scope>IDENTIFICATION</scope>
    <source>
        <strain evidence="3">cv. Jemalong A17</strain>
    </source>
</reference>
<feature type="transmembrane region" description="Helical" evidence="1">
    <location>
        <begin position="22"/>
        <end position="46"/>
    </location>
</feature>
<dbReference type="PaxDb" id="3880-AES92004"/>
<dbReference type="EnsemblPlants" id="AES92004">
    <property type="protein sequence ID" value="AES92004"/>
    <property type="gene ID" value="MTR_4g122690"/>
</dbReference>
<evidence type="ECO:0000313" key="3">
    <source>
        <dbReference type="EnsemblPlants" id="AES92004"/>
    </source>
</evidence>